<feature type="region of interest" description="Disordered" evidence="1">
    <location>
        <begin position="1"/>
        <end position="36"/>
    </location>
</feature>
<proteinExistence type="predicted"/>
<evidence type="ECO:0000256" key="1">
    <source>
        <dbReference type="SAM" id="MobiDB-lite"/>
    </source>
</evidence>
<organism evidence="2 3">
    <name type="scientific">Ensete ventricosum</name>
    <name type="common">Abyssinian banana</name>
    <name type="synonym">Musa ensete</name>
    <dbReference type="NCBI Taxonomy" id="4639"/>
    <lineage>
        <taxon>Eukaryota</taxon>
        <taxon>Viridiplantae</taxon>
        <taxon>Streptophyta</taxon>
        <taxon>Embryophyta</taxon>
        <taxon>Tracheophyta</taxon>
        <taxon>Spermatophyta</taxon>
        <taxon>Magnoliopsida</taxon>
        <taxon>Liliopsida</taxon>
        <taxon>Zingiberales</taxon>
        <taxon>Musaceae</taxon>
        <taxon>Ensete</taxon>
    </lineage>
</organism>
<gene>
    <name evidence="2" type="ORF">OPV22_030753</name>
</gene>
<feature type="compositionally biased region" description="Low complexity" evidence="1">
    <location>
        <begin position="21"/>
        <end position="36"/>
    </location>
</feature>
<reference evidence="2 3" key="1">
    <citation type="submission" date="2022-12" db="EMBL/GenBank/DDBJ databases">
        <title>Chromosome-scale assembly of the Ensete ventricosum genome.</title>
        <authorList>
            <person name="Dussert Y."/>
            <person name="Stocks J."/>
            <person name="Wendawek A."/>
            <person name="Woldeyes F."/>
            <person name="Nichols R.A."/>
            <person name="Borrell J.S."/>
        </authorList>
    </citation>
    <scope>NUCLEOTIDE SEQUENCE [LARGE SCALE GENOMIC DNA]</scope>
    <source>
        <strain evidence="3">cv. Maze</strain>
        <tissue evidence="2">Seeds</tissue>
    </source>
</reference>
<accession>A0AAV8PRN7</accession>
<name>A0AAV8PRN7_ENSVE</name>
<evidence type="ECO:0000313" key="2">
    <source>
        <dbReference type="EMBL" id="KAJ8457827.1"/>
    </source>
</evidence>
<dbReference type="AlphaFoldDB" id="A0AAV8PRN7"/>
<dbReference type="Proteomes" id="UP001222027">
    <property type="component" value="Unassembled WGS sequence"/>
</dbReference>
<evidence type="ECO:0000313" key="3">
    <source>
        <dbReference type="Proteomes" id="UP001222027"/>
    </source>
</evidence>
<comment type="caution">
    <text evidence="2">The sequence shown here is derived from an EMBL/GenBank/DDBJ whole genome shotgun (WGS) entry which is preliminary data.</text>
</comment>
<dbReference type="EMBL" id="JAQQAF010000009">
    <property type="protein sequence ID" value="KAJ8457827.1"/>
    <property type="molecule type" value="Genomic_DNA"/>
</dbReference>
<keyword evidence="3" id="KW-1185">Reference proteome</keyword>
<protein>
    <submittedName>
        <fullName evidence="2">Uncharacterized protein</fullName>
    </submittedName>
</protein>
<sequence>MQRVTELPAKGGPQCRPHAVTPQDSTKPSPSSTDTSLATLYWAAPPQGNPPKVAAAMESWLGGVVRGRRKTTRGFESPNHWTYGPNQLIRIRYIQCEAYG</sequence>